<dbReference type="GO" id="GO:0004325">
    <property type="term" value="F:ferrochelatase activity"/>
    <property type="evidence" value="ECO:0007669"/>
    <property type="project" value="UniProtKB-UniRule"/>
</dbReference>
<dbReference type="SMART" id="SM00471">
    <property type="entry name" value="HDc"/>
    <property type="match status" value="1"/>
</dbReference>
<comment type="pathway">
    <text evidence="2 15">Porphyrin-containing compound metabolism; protoheme biosynthesis; protoheme from protoporphyrin-IX: step 1/1.</text>
</comment>
<dbReference type="PANTHER" id="PTHR11108">
    <property type="entry name" value="FERROCHELATASE"/>
    <property type="match status" value="1"/>
</dbReference>
<comment type="similarity">
    <text evidence="3 15">Belongs to the ferrochelatase family.</text>
</comment>
<dbReference type="Proteomes" id="UP000046393">
    <property type="component" value="Unplaced"/>
</dbReference>
<sequence length="540" mass="61692">MDNLKSDQPPAYSQIDPNTSRLINSEATSRLGDGLVSINESNPISFILKACDFAAKKHRFQKRKDLQQTPYINHPIGVANILANEGDVTDPSTIVAALLHDTVEDTDTTLEEIQQVFGKKIRDIVDECTDDKSLSRDARKQAQIDNAASHCFEAKLVHLADKLYNLRDLERNPPVNWDYLRKKEYTKWSKEVVSRLKGTNDKIEVELDQASNNLHSKTGVLLVNTGTPEGYGYFSIRSFLAEFLSDKRVIELPRILWLPFLYLYVLNIRPFKKAACYKKIWNLEKNEAPLRLITANQAIQLSSKFKDNEKLEVDWSFRYGNPSIYNKIEVLKQKGCDRLILLPLYPQYAAATTASVVDEVFRCLSKQRFQMSLHVVPPFFSHKAYITGTAKRVLDELNNKKFSPDALIFSYHGLPLKYCKNGDPYDTQCYETSRLLQRELNLDCKCITAFQSQYGHGEWLKPYTEDLVVQLAKSGLKRLVILAPGFMGDCLETIEEIGVDMKKKFLENGGQQFMYVPCLNDSPESIELLETLIRMNVFPS</sequence>
<feature type="domain" description="HD/PDEase" evidence="17">
    <location>
        <begin position="67"/>
        <end position="175"/>
    </location>
</feature>
<comment type="catalytic activity">
    <reaction evidence="14">
        <text>heme b + 2 H(+) = protoporphyrin IX + Fe(2+)</text>
        <dbReference type="Rhea" id="RHEA:22584"/>
        <dbReference type="ChEBI" id="CHEBI:15378"/>
        <dbReference type="ChEBI" id="CHEBI:29033"/>
        <dbReference type="ChEBI" id="CHEBI:57306"/>
        <dbReference type="ChEBI" id="CHEBI:60344"/>
        <dbReference type="EC" id="4.98.1.1"/>
    </reaction>
    <physiologicalReaction direction="right-to-left" evidence="14">
        <dbReference type="Rhea" id="RHEA:22586"/>
    </physiologicalReaction>
</comment>
<feature type="region of interest" description="Disordered" evidence="16">
    <location>
        <begin position="1"/>
        <end position="20"/>
    </location>
</feature>
<dbReference type="STRING" id="451379.A0A0N5AHV0"/>
<dbReference type="WBParaSite" id="SMUV_0000396501-mRNA-1">
    <property type="protein sequence ID" value="SMUV_0000396501-mRNA-1"/>
    <property type="gene ID" value="SMUV_0000396501"/>
</dbReference>
<dbReference type="InterPro" id="IPR003607">
    <property type="entry name" value="HD/PDEase_dom"/>
</dbReference>
<organism evidence="18 19">
    <name type="scientific">Syphacia muris</name>
    <dbReference type="NCBI Taxonomy" id="451379"/>
    <lineage>
        <taxon>Eukaryota</taxon>
        <taxon>Metazoa</taxon>
        <taxon>Ecdysozoa</taxon>
        <taxon>Nematoda</taxon>
        <taxon>Chromadorea</taxon>
        <taxon>Rhabditida</taxon>
        <taxon>Spirurina</taxon>
        <taxon>Oxyuridomorpha</taxon>
        <taxon>Oxyuroidea</taxon>
        <taxon>Oxyuridae</taxon>
        <taxon>Syphacia</taxon>
    </lineage>
</organism>
<keyword evidence="15" id="KW-0472">Membrane</keyword>
<keyword evidence="6 15" id="KW-0408">Iron</keyword>
<evidence type="ECO:0000256" key="3">
    <source>
        <dbReference type="ARBA" id="ARBA00007718"/>
    </source>
</evidence>
<dbReference type="EC" id="4.98.1.1" evidence="15"/>
<dbReference type="GO" id="GO:0008893">
    <property type="term" value="F:guanosine-3',5'-bis(diphosphate) 3'-diphosphatase activity"/>
    <property type="evidence" value="ECO:0007669"/>
    <property type="project" value="UniProtKB-EC"/>
</dbReference>
<dbReference type="FunFam" id="1.10.3210.10:FF:000012">
    <property type="entry name" value="HD domain containing 3"/>
    <property type="match status" value="1"/>
</dbReference>
<dbReference type="CDD" id="cd00419">
    <property type="entry name" value="Ferrochelatase_C"/>
    <property type="match status" value="1"/>
</dbReference>
<evidence type="ECO:0000256" key="13">
    <source>
        <dbReference type="ARBA" id="ARBA00047968"/>
    </source>
</evidence>
<dbReference type="Gene3D" id="1.10.3210.10">
    <property type="entry name" value="Hypothetical protein af1432"/>
    <property type="match status" value="1"/>
</dbReference>
<comment type="function">
    <text evidence="11">ppGpp hydrolyzing enzyme involved in starvation response.</text>
</comment>
<comment type="cofactor">
    <cofactor evidence="1">
        <name>Mn(2+)</name>
        <dbReference type="ChEBI" id="CHEBI:29035"/>
    </cofactor>
</comment>
<dbReference type="Pfam" id="PF13328">
    <property type="entry name" value="HD_4"/>
    <property type="match status" value="1"/>
</dbReference>
<dbReference type="GO" id="GO:0006783">
    <property type="term" value="P:heme biosynthetic process"/>
    <property type="evidence" value="ECO:0007669"/>
    <property type="project" value="UniProtKB-UniRule"/>
</dbReference>
<name>A0A0N5AHV0_9BILA</name>
<dbReference type="SUPFAM" id="SSF109604">
    <property type="entry name" value="HD-domain/PDEase-like"/>
    <property type="match status" value="1"/>
</dbReference>
<dbReference type="UniPathway" id="UPA00252">
    <property type="reaction ID" value="UER00325"/>
</dbReference>
<evidence type="ECO:0000256" key="8">
    <source>
        <dbReference type="ARBA" id="ARBA00023211"/>
    </source>
</evidence>
<dbReference type="InterPro" id="IPR019772">
    <property type="entry name" value="Ferrochelatase_AS"/>
</dbReference>
<keyword evidence="8" id="KW-0464">Manganese</keyword>
<evidence type="ECO:0000313" key="18">
    <source>
        <dbReference type="Proteomes" id="UP000046393"/>
    </source>
</evidence>
<keyword evidence="10 15" id="KW-0627">Porphyrin biosynthesis</keyword>
<evidence type="ECO:0000256" key="15">
    <source>
        <dbReference type="RuleBase" id="RU000607"/>
    </source>
</evidence>
<keyword evidence="7 15" id="KW-0350">Heme biosynthesis</keyword>
<evidence type="ECO:0000256" key="10">
    <source>
        <dbReference type="ARBA" id="ARBA00023244"/>
    </source>
</evidence>
<proteinExistence type="inferred from homology"/>
<reference evidence="19" key="1">
    <citation type="submission" date="2017-02" db="UniProtKB">
        <authorList>
            <consortium name="WormBaseParasite"/>
        </authorList>
    </citation>
    <scope>IDENTIFICATION</scope>
</reference>
<dbReference type="HAMAP" id="MF_00323">
    <property type="entry name" value="Ferrochelatase"/>
    <property type="match status" value="1"/>
</dbReference>
<evidence type="ECO:0000256" key="11">
    <source>
        <dbReference type="ARBA" id="ARBA00037781"/>
    </source>
</evidence>
<evidence type="ECO:0000313" key="19">
    <source>
        <dbReference type="WBParaSite" id="SMUV_0000396501-mRNA-1"/>
    </source>
</evidence>
<dbReference type="InterPro" id="IPR001015">
    <property type="entry name" value="Ferrochelatase"/>
</dbReference>
<evidence type="ECO:0000256" key="6">
    <source>
        <dbReference type="ARBA" id="ARBA00023004"/>
    </source>
</evidence>
<keyword evidence="15" id="KW-0496">Mitochondrion</keyword>
<dbReference type="SUPFAM" id="SSF53800">
    <property type="entry name" value="Chelatase"/>
    <property type="match status" value="1"/>
</dbReference>
<keyword evidence="15" id="KW-0999">Mitochondrion inner membrane</keyword>
<keyword evidence="18" id="KW-1185">Reference proteome</keyword>
<keyword evidence="9 15" id="KW-0456">Lyase</keyword>
<keyword evidence="5" id="KW-0378">Hydrolase</keyword>
<evidence type="ECO:0000256" key="7">
    <source>
        <dbReference type="ARBA" id="ARBA00023133"/>
    </source>
</evidence>
<keyword evidence="4" id="KW-0479">Metal-binding</keyword>
<comment type="function">
    <text evidence="15">Catalyzes the ferrous insertion into protoporphyrin IX.</text>
</comment>
<comment type="catalytic activity">
    <reaction evidence="13">
        <text>guanosine 3',5'-bis(diphosphate) + H2O = GDP + diphosphate + H(+)</text>
        <dbReference type="Rhea" id="RHEA:14253"/>
        <dbReference type="ChEBI" id="CHEBI:15377"/>
        <dbReference type="ChEBI" id="CHEBI:15378"/>
        <dbReference type="ChEBI" id="CHEBI:33019"/>
        <dbReference type="ChEBI" id="CHEBI:58189"/>
        <dbReference type="ChEBI" id="CHEBI:77828"/>
        <dbReference type="EC" id="3.1.7.2"/>
    </reaction>
</comment>
<accession>A0A0N5AHV0</accession>
<dbReference type="PANTHER" id="PTHR11108:SF1">
    <property type="entry name" value="FERROCHELATASE, MITOCHONDRIAL"/>
    <property type="match status" value="1"/>
</dbReference>
<dbReference type="GO" id="GO:0005743">
    <property type="term" value="C:mitochondrial inner membrane"/>
    <property type="evidence" value="ECO:0007669"/>
    <property type="project" value="UniProtKB-SubCell"/>
</dbReference>
<evidence type="ECO:0000256" key="1">
    <source>
        <dbReference type="ARBA" id="ARBA00001936"/>
    </source>
</evidence>
<comment type="subcellular location">
    <subcellularLocation>
        <location evidence="15">Mitochondrion inner membrane</location>
    </subcellularLocation>
</comment>
<evidence type="ECO:0000256" key="16">
    <source>
        <dbReference type="SAM" id="MobiDB-lite"/>
    </source>
</evidence>
<evidence type="ECO:0000256" key="9">
    <source>
        <dbReference type="ARBA" id="ARBA00023239"/>
    </source>
</evidence>
<evidence type="ECO:0000256" key="2">
    <source>
        <dbReference type="ARBA" id="ARBA00004943"/>
    </source>
</evidence>
<dbReference type="Gene3D" id="3.40.50.1400">
    <property type="match status" value="2"/>
</dbReference>
<evidence type="ECO:0000256" key="4">
    <source>
        <dbReference type="ARBA" id="ARBA00022723"/>
    </source>
</evidence>
<evidence type="ECO:0000256" key="5">
    <source>
        <dbReference type="ARBA" id="ARBA00022801"/>
    </source>
</evidence>
<evidence type="ECO:0000256" key="12">
    <source>
        <dbReference type="ARBA" id="ARBA00038354"/>
    </source>
</evidence>
<comment type="similarity">
    <text evidence="12">Belongs to the MESH1 family.</text>
</comment>
<dbReference type="PROSITE" id="PS00534">
    <property type="entry name" value="FERROCHELATASE"/>
    <property type="match status" value="1"/>
</dbReference>
<dbReference type="GO" id="GO:0046872">
    <property type="term" value="F:metal ion binding"/>
    <property type="evidence" value="ECO:0007669"/>
    <property type="project" value="UniProtKB-KW"/>
</dbReference>
<evidence type="ECO:0000256" key="14">
    <source>
        <dbReference type="ARBA" id="ARBA00049915"/>
    </source>
</evidence>
<protein>
    <recommendedName>
        <fullName evidence="15">Ferrochelatase</fullName>
        <ecNumber evidence="15">4.98.1.1</ecNumber>
    </recommendedName>
</protein>
<dbReference type="NCBIfam" id="TIGR00109">
    <property type="entry name" value="hemH"/>
    <property type="match status" value="1"/>
</dbReference>
<dbReference type="InterPro" id="IPR033644">
    <property type="entry name" value="Ferrochelatase_C"/>
</dbReference>
<evidence type="ECO:0000259" key="17">
    <source>
        <dbReference type="SMART" id="SM00471"/>
    </source>
</evidence>
<dbReference type="CDD" id="cd03411">
    <property type="entry name" value="Ferrochelatase_N"/>
    <property type="match status" value="1"/>
</dbReference>
<dbReference type="InterPro" id="IPR033659">
    <property type="entry name" value="Ferrochelatase_N"/>
</dbReference>
<dbReference type="AlphaFoldDB" id="A0A0N5AHV0"/>
<dbReference type="CDD" id="cd00077">
    <property type="entry name" value="HDc"/>
    <property type="match status" value="1"/>
</dbReference>
<dbReference type="Pfam" id="PF00762">
    <property type="entry name" value="Ferrochelatase"/>
    <property type="match status" value="1"/>
</dbReference>